<sequence length="133" mass="15467">MGLSSKTPLTEAFSRSVRLQRIGPAHFLVGGPFYQFPEPSHPPKGVALSEKWNLIQKTRRDFWDPGPRYFITQPGPKWWKTKPNLKLGENLGFCRKKTNCSIKLDSWPLINYFFGPDQRVRVFECKSQKRTIN</sequence>
<comment type="caution">
    <text evidence="1">The sequence shown here is derived from an EMBL/GenBank/DDBJ whole genome shotgun (WGS) entry which is preliminary data.</text>
</comment>
<evidence type="ECO:0000313" key="1">
    <source>
        <dbReference type="EMBL" id="GFY60385.1"/>
    </source>
</evidence>
<keyword evidence="2" id="KW-1185">Reference proteome</keyword>
<gene>
    <name evidence="1" type="ORF">TNIN_188711</name>
</gene>
<evidence type="ECO:0000313" key="2">
    <source>
        <dbReference type="Proteomes" id="UP000886998"/>
    </source>
</evidence>
<protein>
    <submittedName>
        <fullName evidence="1">Uncharacterized protein</fullName>
    </submittedName>
</protein>
<organism evidence="1 2">
    <name type="scientific">Trichonephila inaurata madagascariensis</name>
    <dbReference type="NCBI Taxonomy" id="2747483"/>
    <lineage>
        <taxon>Eukaryota</taxon>
        <taxon>Metazoa</taxon>
        <taxon>Ecdysozoa</taxon>
        <taxon>Arthropoda</taxon>
        <taxon>Chelicerata</taxon>
        <taxon>Arachnida</taxon>
        <taxon>Araneae</taxon>
        <taxon>Araneomorphae</taxon>
        <taxon>Entelegynae</taxon>
        <taxon>Araneoidea</taxon>
        <taxon>Nephilidae</taxon>
        <taxon>Trichonephila</taxon>
        <taxon>Trichonephila inaurata</taxon>
    </lineage>
</organism>
<accession>A0A8X6XXF5</accession>
<dbReference type="AlphaFoldDB" id="A0A8X6XXF5"/>
<dbReference type="Proteomes" id="UP000886998">
    <property type="component" value="Unassembled WGS sequence"/>
</dbReference>
<reference evidence="1" key="1">
    <citation type="submission" date="2020-08" db="EMBL/GenBank/DDBJ databases">
        <title>Multicomponent nature underlies the extraordinary mechanical properties of spider dragline silk.</title>
        <authorList>
            <person name="Kono N."/>
            <person name="Nakamura H."/>
            <person name="Mori M."/>
            <person name="Yoshida Y."/>
            <person name="Ohtoshi R."/>
            <person name="Malay A.D."/>
            <person name="Moran D.A.P."/>
            <person name="Tomita M."/>
            <person name="Numata K."/>
            <person name="Arakawa K."/>
        </authorList>
    </citation>
    <scope>NUCLEOTIDE SEQUENCE</scope>
</reference>
<proteinExistence type="predicted"/>
<dbReference type="EMBL" id="BMAV01013133">
    <property type="protein sequence ID" value="GFY60385.1"/>
    <property type="molecule type" value="Genomic_DNA"/>
</dbReference>
<name>A0A8X6XXF5_9ARAC</name>